<dbReference type="SUPFAM" id="SSF52540">
    <property type="entry name" value="P-loop containing nucleoside triphosphate hydrolases"/>
    <property type="match status" value="1"/>
</dbReference>
<keyword evidence="7" id="KW-0175">Coiled coil</keyword>
<evidence type="ECO:0000256" key="8">
    <source>
        <dbReference type="SAM" id="MobiDB-lite"/>
    </source>
</evidence>
<evidence type="ECO:0000256" key="1">
    <source>
        <dbReference type="ARBA" id="ARBA00008894"/>
    </source>
</evidence>
<dbReference type="SUPFAM" id="SSF52058">
    <property type="entry name" value="L domain-like"/>
    <property type="match status" value="2"/>
</dbReference>
<dbReference type="PANTHER" id="PTHR36766:SF70">
    <property type="entry name" value="DISEASE RESISTANCE PROTEIN RGA4"/>
    <property type="match status" value="1"/>
</dbReference>
<evidence type="ECO:0000256" key="5">
    <source>
        <dbReference type="ARBA" id="ARBA00022821"/>
    </source>
</evidence>
<dbReference type="InterPro" id="IPR036388">
    <property type="entry name" value="WH-like_DNA-bd_sf"/>
</dbReference>
<gene>
    <name evidence="10" type="ORF">TRIUR3_16276</name>
</gene>
<dbReference type="EMBL" id="KD220233">
    <property type="protein sequence ID" value="EMS51437.1"/>
    <property type="molecule type" value="Genomic_DNA"/>
</dbReference>
<dbReference type="PANTHER" id="PTHR36766">
    <property type="entry name" value="PLANT BROAD-SPECTRUM MILDEW RESISTANCE PROTEIN RPW8"/>
    <property type="match status" value="1"/>
</dbReference>
<organism evidence="10">
    <name type="scientific">Triticum urartu</name>
    <name type="common">Red wild einkorn</name>
    <name type="synonym">Crithodium urartu</name>
    <dbReference type="NCBI Taxonomy" id="4572"/>
    <lineage>
        <taxon>Eukaryota</taxon>
        <taxon>Viridiplantae</taxon>
        <taxon>Streptophyta</taxon>
        <taxon>Embryophyta</taxon>
        <taxon>Tracheophyta</taxon>
        <taxon>Spermatophyta</taxon>
        <taxon>Magnoliopsida</taxon>
        <taxon>Liliopsida</taxon>
        <taxon>Poales</taxon>
        <taxon>Poaceae</taxon>
        <taxon>BOP clade</taxon>
        <taxon>Pooideae</taxon>
        <taxon>Triticodae</taxon>
        <taxon>Triticeae</taxon>
        <taxon>Triticinae</taxon>
        <taxon>Triticum</taxon>
    </lineage>
</organism>
<dbReference type="InterPro" id="IPR042197">
    <property type="entry name" value="Apaf_helical"/>
</dbReference>
<evidence type="ECO:0000256" key="7">
    <source>
        <dbReference type="SAM" id="Coils"/>
    </source>
</evidence>
<dbReference type="InterPro" id="IPR041118">
    <property type="entry name" value="Rx_N"/>
</dbReference>
<dbReference type="InterPro" id="IPR027417">
    <property type="entry name" value="P-loop_NTPase"/>
</dbReference>
<dbReference type="GO" id="GO:0043531">
    <property type="term" value="F:ADP binding"/>
    <property type="evidence" value="ECO:0007669"/>
    <property type="project" value="InterPro"/>
</dbReference>
<keyword evidence="3" id="KW-0677">Repeat</keyword>
<evidence type="ECO:0000256" key="4">
    <source>
        <dbReference type="ARBA" id="ARBA00022741"/>
    </source>
</evidence>
<dbReference type="InterPro" id="IPR056789">
    <property type="entry name" value="LRR_R13L1-DRL21"/>
</dbReference>
<dbReference type="InterPro" id="IPR002182">
    <property type="entry name" value="NB-ARC"/>
</dbReference>
<comment type="similarity">
    <text evidence="1">Belongs to the disease resistance NB-LRR family.</text>
</comment>
<dbReference type="Pfam" id="PF25019">
    <property type="entry name" value="LRR_R13L1-DRL21"/>
    <property type="match status" value="1"/>
</dbReference>
<dbReference type="InterPro" id="IPR032675">
    <property type="entry name" value="LRR_dom_sf"/>
</dbReference>
<keyword evidence="5" id="KW-0611">Plant defense</keyword>
<dbReference type="GO" id="GO:0005524">
    <property type="term" value="F:ATP binding"/>
    <property type="evidence" value="ECO:0007669"/>
    <property type="project" value="UniProtKB-KW"/>
</dbReference>
<dbReference type="Gene3D" id="1.10.10.10">
    <property type="entry name" value="Winged helix-like DNA-binding domain superfamily/Winged helix DNA-binding domain"/>
    <property type="match status" value="1"/>
</dbReference>
<feature type="region of interest" description="Disordered" evidence="8">
    <location>
        <begin position="167"/>
        <end position="186"/>
    </location>
</feature>
<keyword evidence="6" id="KW-0067">ATP-binding</keyword>
<dbReference type="InterPro" id="IPR003593">
    <property type="entry name" value="AAA+_ATPase"/>
</dbReference>
<proteinExistence type="inferred from homology"/>
<feature type="compositionally biased region" description="Polar residues" evidence="8">
    <location>
        <begin position="171"/>
        <end position="184"/>
    </location>
</feature>
<dbReference type="Pfam" id="PF23559">
    <property type="entry name" value="WHD_DRP"/>
    <property type="match status" value="1"/>
</dbReference>
<dbReference type="PRINTS" id="PR00364">
    <property type="entry name" value="DISEASERSIST"/>
</dbReference>
<evidence type="ECO:0000256" key="3">
    <source>
        <dbReference type="ARBA" id="ARBA00022737"/>
    </source>
</evidence>
<dbReference type="Gene3D" id="1.10.8.430">
    <property type="entry name" value="Helical domain of apoptotic protease-activating factors"/>
    <property type="match status" value="1"/>
</dbReference>
<evidence type="ECO:0000259" key="9">
    <source>
        <dbReference type="SMART" id="SM00382"/>
    </source>
</evidence>
<keyword evidence="2" id="KW-0433">Leucine-rich repeat</keyword>
<keyword evidence="4" id="KW-0547">Nucleotide-binding</keyword>
<accession>M7YV27</accession>
<dbReference type="Pfam" id="PF00931">
    <property type="entry name" value="NB-ARC"/>
    <property type="match status" value="1"/>
</dbReference>
<dbReference type="InterPro" id="IPR058922">
    <property type="entry name" value="WHD_DRP"/>
</dbReference>
<dbReference type="STRING" id="4572.M7YV27"/>
<name>M7YV27_TRIUA</name>
<dbReference type="eggNOG" id="KOG4658">
    <property type="taxonomic scope" value="Eukaryota"/>
</dbReference>
<evidence type="ECO:0000256" key="6">
    <source>
        <dbReference type="ARBA" id="ARBA00022840"/>
    </source>
</evidence>
<feature type="domain" description="AAA+ ATPase" evidence="9">
    <location>
        <begin position="300"/>
        <end position="430"/>
    </location>
</feature>
<dbReference type="Gene3D" id="3.40.50.300">
    <property type="entry name" value="P-loop containing nucleotide triphosphate hydrolases"/>
    <property type="match status" value="1"/>
</dbReference>
<protein>
    <submittedName>
        <fullName evidence="10">Disease resistance protein RGA2</fullName>
    </submittedName>
</protein>
<dbReference type="Pfam" id="PF18052">
    <property type="entry name" value="Rx_N"/>
    <property type="match status" value="1"/>
</dbReference>
<dbReference type="OMA" id="IATHEWC"/>
<sequence length="1647" mass="184754">MAEAALGAAQWVVEKALGPVADGLLGAWSASSNLGLNIEDLRMELLLVKATLQQAARKEICGTAMEELLQRLLDSARNAEDLLDELDYFRIHDELYHTYDAADQHGKGCVCNLALNARHTVKALAKQLSSLSAYCFGANTGGGGDHRQGVARQHVSCCAWPCGRGQRLPADSSSPPNANQTGQELSGCMPKLGKLLPCLSSPHPHVHGDEVGANAQEAPMHEFNRVDFSQRMKGTVEQLKLMRNEVTKILQGCGPRTIPDIAQSRPITKGRIDEPKLYGRETVMNSIIHDITKGQYCTKGLTVLPVVGPGGMGKTTLIQHIYRNQQVQNHFPVRIWMCVSFNFNLDKVLEQIEVGTRPVESEKEGSTTEELIEERLKSKRFLLVLDDIWQISDVGDWEKLLSILNQSQEKGSMVLVTTRFRAIAQVVKTTGHSIELDGLNSGEFRKLFLTFVFGDEQCPRDKHFLLETGDKIMEKLKGSPLAARTVGRLLSKDHSLGHWKRVLNSKEWEKQTNGIMSALRLSYDFLPFHLQQCFSYSALIPEDVYLRSYDLISLWIGLDILIPSDQNQTSEDIGLSNLNELVNYGFFREDSGGQRYVMHDLLHDLALKVASHDCLCLRPPNVGSVVIQPTTRHLSISTHDLGKYDEVSGEKLRSELEELKTKLKGEHLHTLVLLGKMDGSFAKIFGDFFLEANALRVLYLFDMMYPMEFMLHHFSGLVHLRFLCLGTCDREMHLPLNISKFYHLRVLDLEPWGGSCDLPRDMSNLAKLCHIHTRDGELHSGIYNVGKLKLLEELKVFRVNKESEGFEAKQLEHLSKLRELGIYNLEKIDTAKEAAQAKLMEKKYLKRLSLNWDSERSTVEASVEAAVLESLQPHGDLQVLCIRGHGGLSSPTWLAEEFAVEALQSLYLNGVSWEVFPSLGKACDLRELKLKHIARLKDFIIERSFCRLINLTLIGLGSFENWVYTGEQESSVGGDLLPPTAHMFPLLQVLIIRECPKLLGFPSPNHIVSPDWFPKLQELEVNCCSEFSSAILISWIEGLRQVMMKNVKLLKQFWYSKSSGGAELRITGESDLLSLDQVLVFDKETGLETLTLERCPPLELKHLLMLTSLKTLLVINSVGLVGPLGGGQSDVEWELPVEYIMINDLTGNTGAELTELLPHLPKLSKLEIWKCNNIKKLVVGLDVQQKTQEASEITAAAEEEDDGVLLFPAHLCDSLRELVFYDCPELVLVDPPTLVPGEGGFQALRSLQRLTILRAPKLLSTFSFSRHLFPSSLQFLSLVGVEGMETLEPLSNLSSLTRLELIRCGKDLKCQGLWSLLTTGGQLNKLRVTGSHRFFADWDPNPRRALEDAEGGEEWQTQLVSSTLRELWTDDIAGLLAAPVCTFLSSSLTKLQLWGDLCEGMELFSKEQEDALQLLSSLQELEFWSFKDVQQLPAGLRNLTSLKILSVKYCPAISSLPNDGLPDSLEKLDIFSCSEELKQQCRGCSYVCLVAFKPPVFTFCPKLMKTEDESPQKQQIELGERCGWQSSSTAIATHEWCCSCTNQIRLKRTLVAQKLLQPLPIASPKAHFQADVAYDIFEGHNYHFLHVQLTAFYHEKLTLQRFGEGFVLMVLAKYCNSSRTFIHVSLTDLKTFQNWSAAKELNCKSTE</sequence>
<dbReference type="SMART" id="SM00382">
    <property type="entry name" value="AAA"/>
    <property type="match status" value="1"/>
</dbReference>
<evidence type="ECO:0000313" key="10">
    <source>
        <dbReference type="EMBL" id="EMS51437.1"/>
    </source>
</evidence>
<dbReference type="GO" id="GO:0006952">
    <property type="term" value="P:defense response"/>
    <property type="evidence" value="ECO:0007669"/>
    <property type="project" value="UniProtKB-KW"/>
</dbReference>
<reference evidence="10" key="1">
    <citation type="journal article" date="2013" name="Nature">
        <title>Draft genome of the wheat A-genome progenitor Triticum urartu.</title>
        <authorList>
            <person name="Ling H.Q."/>
            <person name="Zhao S."/>
            <person name="Liu D."/>
            <person name="Wang J."/>
            <person name="Sun H."/>
            <person name="Zhang C."/>
            <person name="Fan H."/>
            <person name="Li D."/>
            <person name="Dong L."/>
            <person name="Tao Y."/>
            <person name="Gao C."/>
            <person name="Wu H."/>
            <person name="Li Y."/>
            <person name="Cui Y."/>
            <person name="Guo X."/>
            <person name="Zheng S."/>
            <person name="Wang B."/>
            <person name="Yu K."/>
            <person name="Liang Q."/>
            <person name="Yang W."/>
            <person name="Lou X."/>
            <person name="Chen J."/>
            <person name="Feng M."/>
            <person name="Jian J."/>
            <person name="Zhang X."/>
            <person name="Luo G."/>
            <person name="Jiang Y."/>
            <person name="Liu J."/>
            <person name="Wang Z."/>
            <person name="Sha Y."/>
            <person name="Zhang B."/>
            <person name="Wu H."/>
            <person name="Tang D."/>
            <person name="Shen Q."/>
            <person name="Xue P."/>
            <person name="Zou S."/>
            <person name="Wang X."/>
            <person name="Liu X."/>
            <person name="Wang F."/>
            <person name="Yang Y."/>
            <person name="An X."/>
            <person name="Dong Z."/>
            <person name="Zhang K."/>
            <person name="Zhang X."/>
            <person name="Luo M.C."/>
            <person name="Dvorak J."/>
            <person name="Tong Y."/>
            <person name="Wang J."/>
            <person name="Yang H."/>
            <person name="Li Z."/>
            <person name="Wang D."/>
            <person name="Zhang A."/>
            <person name="Wang J."/>
        </authorList>
    </citation>
    <scope>NUCLEOTIDE SEQUENCE</scope>
</reference>
<dbReference type="Gene3D" id="3.80.10.10">
    <property type="entry name" value="Ribonuclease Inhibitor"/>
    <property type="match status" value="2"/>
</dbReference>
<feature type="coiled-coil region" evidence="7">
    <location>
        <begin position="38"/>
        <end position="85"/>
    </location>
</feature>
<evidence type="ECO:0000256" key="2">
    <source>
        <dbReference type="ARBA" id="ARBA00022614"/>
    </source>
</evidence>
<dbReference type="GO" id="GO:0051707">
    <property type="term" value="P:response to other organism"/>
    <property type="evidence" value="ECO:0007669"/>
    <property type="project" value="UniProtKB-ARBA"/>
</dbReference>